<gene>
    <name evidence="4" type="ORF">CSA56_13025</name>
</gene>
<dbReference type="Pfam" id="PF01522">
    <property type="entry name" value="Polysacc_deac_1"/>
    <property type="match status" value="2"/>
</dbReference>
<evidence type="ECO:0000259" key="3">
    <source>
        <dbReference type="PROSITE" id="PS51677"/>
    </source>
</evidence>
<evidence type="ECO:0000313" key="5">
    <source>
        <dbReference type="Proteomes" id="UP000230821"/>
    </source>
</evidence>
<feature type="domain" description="NodB homology" evidence="3">
    <location>
        <begin position="94"/>
        <end position="372"/>
    </location>
</feature>
<protein>
    <recommendedName>
        <fullName evidence="3">NodB homology domain-containing protein</fullName>
    </recommendedName>
</protein>
<dbReference type="Proteomes" id="UP000230821">
    <property type="component" value="Unassembled WGS sequence"/>
</dbReference>
<dbReference type="GO" id="GO:0005975">
    <property type="term" value="P:carbohydrate metabolic process"/>
    <property type="evidence" value="ECO:0007669"/>
    <property type="project" value="InterPro"/>
</dbReference>
<dbReference type="PANTHER" id="PTHR34216:SF3">
    <property type="entry name" value="POLY-BETA-1,6-N-ACETYL-D-GLUCOSAMINE N-DEACETYLASE"/>
    <property type="match status" value="1"/>
</dbReference>
<dbReference type="CDD" id="cd10918">
    <property type="entry name" value="CE4_NodB_like_5s_6s"/>
    <property type="match status" value="1"/>
</dbReference>
<comment type="caution">
    <text evidence="4">The sequence shown here is derived from an EMBL/GenBank/DDBJ whole genome shotgun (WGS) entry which is preliminary data.</text>
</comment>
<comment type="subcellular location">
    <subcellularLocation>
        <location evidence="1">Secreted</location>
    </subcellularLocation>
</comment>
<sequence>MTGSSLIKLLVSNALYYTGIVGPSKRQYRDKFLILTYHRVLANHGSEQPYFRDGMFITPEAFEMQLKYLTRNANIRPLREVLTRMENKENFEPATVVLTFDDGYIDNYTIAFPLLKKYGVTATIFLTTDPLDTGTPLPWDSLASKISFLWDSKGPQAFTNSPLRKYLSGIEKADKIRFSTYVVDEMNALQRRERETFWNELESWLESESTPAPENPMMTWDMVKEMAAYGIDFENHTVHHKLVDELRDEELEEEIRPGSHRIREVLQQPADVIAYPRGKTLSPSKDAYIREHFRAAMSTVSGFNTHETDKYELYRKDANFLLLQKKFFPAYFEADVCGFWDRIRHFKNKAQALSLKTLRGADDMLNTYGSAF</sequence>
<name>A0A2G6KBQ1_9BACT</name>
<dbReference type="Gene3D" id="3.20.20.370">
    <property type="entry name" value="Glycoside hydrolase/deacetylase"/>
    <property type="match status" value="1"/>
</dbReference>
<dbReference type="GO" id="GO:0005576">
    <property type="term" value="C:extracellular region"/>
    <property type="evidence" value="ECO:0007669"/>
    <property type="project" value="UniProtKB-SubCell"/>
</dbReference>
<dbReference type="PROSITE" id="PS51677">
    <property type="entry name" value="NODB"/>
    <property type="match status" value="1"/>
</dbReference>
<reference evidence="4 5" key="1">
    <citation type="submission" date="2017-10" db="EMBL/GenBank/DDBJ databases">
        <title>Novel microbial diversity and functional potential in the marine mammal oral microbiome.</title>
        <authorList>
            <person name="Dudek N.K."/>
            <person name="Sun C.L."/>
            <person name="Burstein D."/>
            <person name="Kantor R.S."/>
            <person name="Aliaga Goltsman D.S."/>
            <person name="Bik E.M."/>
            <person name="Thomas B.C."/>
            <person name="Banfield J.F."/>
            <person name="Relman D.A."/>
        </authorList>
    </citation>
    <scope>NUCLEOTIDE SEQUENCE [LARGE SCALE GENOMIC DNA]</scope>
    <source>
        <strain evidence="4">DOLJORAL78_47_16</strain>
    </source>
</reference>
<evidence type="ECO:0000256" key="1">
    <source>
        <dbReference type="ARBA" id="ARBA00004613"/>
    </source>
</evidence>
<dbReference type="GO" id="GO:0016810">
    <property type="term" value="F:hydrolase activity, acting on carbon-nitrogen (but not peptide) bonds"/>
    <property type="evidence" value="ECO:0007669"/>
    <property type="project" value="InterPro"/>
</dbReference>
<evidence type="ECO:0000313" key="4">
    <source>
        <dbReference type="EMBL" id="PIE33101.1"/>
    </source>
</evidence>
<organism evidence="4 5">
    <name type="scientific">candidate division KSB3 bacterium</name>
    <dbReference type="NCBI Taxonomy" id="2044937"/>
    <lineage>
        <taxon>Bacteria</taxon>
        <taxon>candidate division KSB3</taxon>
    </lineage>
</organism>
<dbReference type="InterPro" id="IPR002509">
    <property type="entry name" value="NODB_dom"/>
</dbReference>
<dbReference type="PANTHER" id="PTHR34216">
    <property type="match status" value="1"/>
</dbReference>
<proteinExistence type="predicted"/>
<evidence type="ECO:0000256" key="2">
    <source>
        <dbReference type="ARBA" id="ARBA00022729"/>
    </source>
</evidence>
<dbReference type="AlphaFoldDB" id="A0A2G6KBQ1"/>
<accession>A0A2G6KBQ1</accession>
<dbReference type="SUPFAM" id="SSF88713">
    <property type="entry name" value="Glycoside hydrolase/deacetylase"/>
    <property type="match status" value="1"/>
</dbReference>
<dbReference type="EMBL" id="PDSK01000103">
    <property type="protein sequence ID" value="PIE33101.1"/>
    <property type="molecule type" value="Genomic_DNA"/>
</dbReference>
<dbReference type="InterPro" id="IPR051398">
    <property type="entry name" value="Polysacch_Deacetylase"/>
</dbReference>
<keyword evidence="2" id="KW-0732">Signal</keyword>
<dbReference type="InterPro" id="IPR011330">
    <property type="entry name" value="Glyco_hydro/deAcase_b/a-brl"/>
</dbReference>